<dbReference type="Proteomes" id="UP000013827">
    <property type="component" value="Unassembled WGS sequence"/>
</dbReference>
<dbReference type="GeneID" id="17265572"/>
<evidence type="ECO:0000313" key="2">
    <source>
        <dbReference type="Proteomes" id="UP000013827"/>
    </source>
</evidence>
<reference evidence="1" key="2">
    <citation type="submission" date="2024-10" db="UniProtKB">
        <authorList>
            <consortium name="EnsemblProtists"/>
        </authorList>
    </citation>
    <scope>IDENTIFICATION</scope>
</reference>
<dbReference type="HOGENOM" id="CLU_981214_0_0_1"/>
<keyword evidence="2" id="KW-1185">Reference proteome</keyword>
<name>A0A0D3J989_EMIH1</name>
<dbReference type="Gene3D" id="3.40.50.150">
    <property type="entry name" value="Vaccinia Virus protein VP39"/>
    <property type="match status" value="1"/>
</dbReference>
<dbReference type="eggNOG" id="ENOG502S63N">
    <property type="taxonomic scope" value="Eukaryota"/>
</dbReference>
<dbReference type="SUPFAM" id="SSF53335">
    <property type="entry name" value="S-adenosyl-L-methionine-dependent methyltransferases"/>
    <property type="match status" value="1"/>
</dbReference>
<organism evidence="1 2">
    <name type="scientific">Emiliania huxleyi (strain CCMP1516)</name>
    <dbReference type="NCBI Taxonomy" id="280463"/>
    <lineage>
        <taxon>Eukaryota</taxon>
        <taxon>Haptista</taxon>
        <taxon>Haptophyta</taxon>
        <taxon>Prymnesiophyceae</taxon>
        <taxon>Isochrysidales</taxon>
        <taxon>Noelaerhabdaceae</taxon>
        <taxon>Emiliania</taxon>
    </lineage>
</organism>
<dbReference type="InterPro" id="IPR029063">
    <property type="entry name" value="SAM-dependent_MTases_sf"/>
</dbReference>
<dbReference type="PaxDb" id="2903-EOD20074"/>
<dbReference type="OMA" id="MITERAT"/>
<dbReference type="PANTHER" id="PTHR14614">
    <property type="entry name" value="HEPATOCELLULAR CARCINOMA-ASSOCIATED ANTIGEN"/>
    <property type="match status" value="1"/>
</dbReference>
<sequence length="262" mass="27866">MITERATVCGHQVAVLRRDPDADDGVDPCFFEADFTVAASTARLIWEGSWALVELLRRERDSWLRELVRGRRVLELGAGTGMLGLAAAAAGGHVLMTDVASMTEESLAPNVRANVAAGGGCPSWTGSDSAVSSGSAAAQALDWLLPLEAQRHPVDVFAAEIVLAAECAWLEELVDPFVATLAALLAPRRASVCIFAFRERARASSTCFVSGEEVLRRLGRAGCDVRRREAVAGRPGMEEAAGGNTTQIFEVRRRGAGADACR</sequence>
<dbReference type="PANTHER" id="PTHR14614:SF157">
    <property type="entry name" value="METHYLTRANSFERASE TYPE 12 DOMAIN-CONTAINING PROTEIN"/>
    <property type="match status" value="1"/>
</dbReference>
<reference evidence="2" key="1">
    <citation type="journal article" date="2013" name="Nature">
        <title>Pan genome of the phytoplankton Emiliania underpins its global distribution.</title>
        <authorList>
            <person name="Read B.A."/>
            <person name="Kegel J."/>
            <person name="Klute M.J."/>
            <person name="Kuo A."/>
            <person name="Lefebvre S.C."/>
            <person name="Maumus F."/>
            <person name="Mayer C."/>
            <person name="Miller J."/>
            <person name="Monier A."/>
            <person name="Salamov A."/>
            <person name="Young J."/>
            <person name="Aguilar M."/>
            <person name="Claverie J.M."/>
            <person name="Frickenhaus S."/>
            <person name="Gonzalez K."/>
            <person name="Herman E.K."/>
            <person name="Lin Y.C."/>
            <person name="Napier J."/>
            <person name="Ogata H."/>
            <person name="Sarno A.F."/>
            <person name="Shmutz J."/>
            <person name="Schroeder D."/>
            <person name="de Vargas C."/>
            <person name="Verret F."/>
            <person name="von Dassow P."/>
            <person name="Valentin K."/>
            <person name="Van de Peer Y."/>
            <person name="Wheeler G."/>
            <person name="Dacks J.B."/>
            <person name="Delwiche C.F."/>
            <person name="Dyhrman S.T."/>
            <person name="Glockner G."/>
            <person name="John U."/>
            <person name="Richards T."/>
            <person name="Worden A.Z."/>
            <person name="Zhang X."/>
            <person name="Grigoriev I.V."/>
            <person name="Allen A.E."/>
            <person name="Bidle K."/>
            <person name="Borodovsky M."/>
            <person name="Bowler C."/>
            <person name="Brownlee C."/>
            <person name="Cock J.M."/>
            <person name="Elias M."/>
            <person name="Gladyshev V.N."/>
            <person name="Groth M."/>
            <person name="Guda C."/>
            <person name="Hadaegh A."/>
            <person name="Iglesias-Rodriguez M.D."/>
            <person name="Jenkins J."/>
            <person name="Jones B.M."/>
            <person name="Lawson T."/>
            <person name="Leese F."/>
            <person name="Lindquist E."/>
            <person name="Lobanov A."/>
            <person name="Lomsadze A."/>
            <person name="Malik S.B."/>
            <person name="Marsh M.E."/>
            <person name="Mackinder L."/>
            <person name="Mock T."/>
            <person name="Mueller-Roeber B."/>
            <person name="Pagarete A."/>
            <person name="Parker M."/>
            <person name="Probert I."/>
            <person name="Quesneville H."/>
            <person name="Raines C."/>
            <person name="Rensing S.A."/>
            <person name="Riano-Pachon D.M."/>
            <person name="Richier S."/>
            <person name="Rokitta S."/>
            <person name="Shiraiwa Y."/>
            <person name="Soanes D.M."/>
            <person name="van der Giezen M."/>
            <person name="Wahlund T.M."/>
            <person name="Williams B."/>
            <person name="Wilson W."/>
            <person name="Wolfe G."/>
            <person name="Wurch L.L."/>
        </authorList>
    </citation>
    <scope>NUCLEOTIDE SEQUENCE</scope>
</reference>
<dbReference type="KEGG" id="ehx:EMIHUDRAFT_208884"/>
<dbReference type="EnsemblProtists" id="EOD20074">
    <property type="protein sequence ID" value="EOD20074"/>
    <property type="gene ID" value="EMIHUDRAFT_208884"/>
</dbReference>
<proteinExistence type="predicted"/>
<dbReference type="InterPro" id="IPR019410">
    <property type="entry name" value="Methyltransf_16"/>
</dbReference>
<accession>A0A0D3J989</accession>
<dbReference type="AlphaFoldDB" id="A0A0D3J989"/>
<dbReference type="RefSeq" id="XP_005772503.1">
    <property type="nucleotide sequence ID" value="XM_005772446.1"/>
</dbReference>
<evidence type="ECO:0000313" key="1">
    <source>
        <dbReference type="EnsemblProtists" id="EOD20074"/>
    </source>
</evidence>
<protein>
    <submittedName>
        <fullName evidence="1">Uncharacterized protein</fullName>
    </submittedName>
</protein>
<dbReference type="Pfam" id="PF10294">
    <property type="entry name" value="Methyltransf_16"/>
    <property type="match status" value="1"/>
</dbReference>